<dbReference type="GO" id="GO:0032259">
    <property type="term" value="P:methylation"/>
    <property type="evidence" value="ECO:0007669"/>
    <property type="project" value="UniProtKB-KW"/>
</dbReference>
<dbReference type="EMBL" id="PDKW01000043">
    <property type="protein sequence ID" value="PGH54313.1"/>
    <property type="molecule type" value="Genomic_DNA"/>
</dbReference>
<accession>A0A2B8B9T1</accession>
<sequence>MNNASPPDFVRDNTTLTTTPLLPEIQLHLATEVTPLWQATEETLAATNLPPPYWAFAWPGGQAVARLVLDRPELVAGRSVLDFAAGTGLVGIAAMKAGAARVQSCDIDRFSLAAIALNAEANGVEVKPVSADLVGRPLPGIDVVLAGDVCYERPMAERVTAWLRGIAATGTLVLLGDPGRAYFPASGVEKLAAYTVPTSLELEDREARETAIWRLLPDA</sequence>
<evidence type="ECO:0000256" key="1">
    <source>
        <dbReference type="ARBA" id="ARBA00022603"/>
    </source>
</evidence>
<dbReference type="CDD" id="cd02440">
    <property type="entry name" value="AdoMet_MTases"/>
    <property type="match status" value="1"/>
</dbReference>
<evidence type="ECO:0000256" key="2">
    <source>
        <dbReference type="ARBA" id="ARBA00022679"/>
    </source>
</evidence>
<dbReference type="PANTHER" id="PTHR43648:SF1">
    <property type="entry name" value="ELECTRON TRANSFER FLAVOPROTEIN BETA SUBUNIT LYSINE METHYLTRANSFERASE"/>
    <property type="match status" value="1"/>
</dbReference>
<keyword evidence="4" id="KW-1185">Reference proteome</keyword>
<protein>
    <submittedName>
        <fullName evidence="3">Nicotinamide N-methylase</fullName>
    </submittedName>
</protein>
<dbReference type="Proteomes" id="UP000225379">
    <property type="component" value="Unassembled WGS sequence"/>
</dbReference>
<proteinExistence type="predicted"/>
<name>A0A2B8B9T1_9PROT</name>
<dbReference type="OrthoDB" id="9794615at2"/>
<dbReference type="SUPFAM" id="SSF53335">
    <property type="entry name" value="S-adenosyl-L-methionine-dependent methyltransferases"/>
    <property type="match status" value="1"/>
</dbReference>
<dbReference type="AlphaFoldDB" id="A0A2B8B9T1"/>
<reference evidence="4" key="1">
    <citation type="submission" date="2017-10" db="EMBL/GenBank/DDBJ databases">
        <authorList>
            <person name="Kravchenko I.K."/>
            <person name="Grouzdev D.S."/>
        </authorList>
    </citation>
    <scope>NUCLEOTIDE SEQUENCE [LARGE SCALE GENOMIC DNA]</scope>
    <source>
        <strain evidence="4">B2</strain>
    </source>
</reference>
<comment type="caution">
    <text evidence="3">The sequence shown here is derived from an EMBL/GenBank/DDBJ whole genome shotgun (WGS) entry which is preliminary data.</text>
</comment>
<gene>
    <name evidence="3" type="ORF">CRT60_31425</name>
</gene>
<keyword evidence="1 3" id="KW-0489">Methyltransferase</keyword>
<dbReference type="PANTHER" id="PTHR43648">
    <property type="entry name" value="ELECTRON TRANSFER FLAVOPROTEIN BETA SUBUNIT LYSINE METHYLTRANSFERASE"/>
    <property type="match status" value="1"/>
</dbReference>
<dbReference type="InterPro" id="IPR029063">
    <property type="entry name" value="SAM-dependent_MTases_sf"/>
</dbReference>
<dbReference type="RefSeq" id="WP_098740353.1">
    <property type="nucleotide sequence ID" value="NZ_PDKW01000043.1"/>
</dbReference>
<evidence type="ECO:0000313" key="4">
    <source>
        <dbReference type="Proteomes" id="UP000225379"/>
    </source>
</evidence>
<dbReference type="Pfam" id="PF06325">
    <property type="entry name" value="PrmA"/>
    <property type="match status" value="1"/>
</dbReference>
<keyword evidence="2" id="KW-0808">Transferase</keyword>
<dbReference type="Gene3D" id="3.40.50.150">
    <property type="entry name" value="Vaccinia Virus protein VP39"/>
    <property type="match status" value="1"/>
</dbReference>
<evidence type="ECO:0000313" key="3">
    <source>
        <dbReference type="EMBL" id="PGH54313.1"/>
    </source>
</evidence>
<dbReference type="GO" id="GO:0016279">
    <property type="term" value="F:protein-lysine N-methyltransferase activity"/>
    <property type="evidence" value="ECO:0007669"/>
    <property type="project" value="TreeGrafter"/>
</dbReference>
<organism evidence="3 4">
    <name type="scientific">Azospirillum palustre</name>
    <dbReference type="NCBI Taxonomy" id="2044885"/>
    <lineage>
        <taxon>Bacteria</taxon>
        <taxon>Pseudomonadati</taxon>
        <taxon>Pseudomonadota</taxon>
        <taxon>Alphaproteobacteria</taxon>
        <taxon>Rhodospirillales</taxon>
        <taxon>Azospirillaceae</taxon>
        <taxon>Azospirillum</taxon>
    </lineage>
</organism>
<dbReference type="InterPro" id="IPR050078">
    <property type="entry name" value="Ribosomal_L11_MeTrfase_PrmA"/>
</dbReference>